<name>A0A545TD88_9GAMM</name>
<dbReference type="Pfam" id="PF00282">
    <property type="entry name" value="Pyridoxal_deC"/>
    <property type="match status" value="1"/>
</dbReference>
<gene>
    <name evidence="7" type="ORF">FLL45_09580</name>
</gene>
<evidence type="ECO:0000313" key="8">
    <source>
        <dbReference type="Proteomes" id="UP000317839"/>
    </source>
</evidence>
<evidence type="ECO:0000256" key="6">
    <source>
        <dbReference type="RuleBase" id="RU000382"/>
    </source>
</evidence>
<keyword evidence="3 5" id="KW-0663">Pyridoxal phosphate</keyword>
<dbReference type="GO" id="GO:0016831">
    <property type="term" value="F:carboxy-lyase activity"/>
    <property type="evidence" value="ECO:0007669"/>
    <property type="project" value="UniProtKB-KW"/>
</dbReference>
<evidence type="ECO:0000256" key="3">
    <source>
        <dbReference type="ARBA" id="ARBA00022898"/>
    </source>
</evidence>
<dbReference type="OrthoDB" id="9803665at2"/>
<dbReference type="Gene3D" id="3.40.640.10">
    <property type="entry name" value="Type I PLP-dependent aspartate aminotransferase-like (Major domain)"/>
    <property type="match status" value="1"/>
</dbReference>
<dbReference type="InterPro" id="IPR002129">
    <property type="entry name" value="PyrdxlP-dep_de-COase"/>
</dbReference>
<dbReference type="GO" id="GO:0008483">
    <property type="term" value="F:transaminase activity"/>
    <property type="evidence" value="ECO:0007669"/>
    <property type="project" value="UniProtKB-KW"/>
</dbReference>
<feature type="modified residue" description="N6-(pyridoxal phosphate)lysine" evidence="5">
    <location>
        <position position="293"/>
    </location>
</feature>
<dbReference type="InterPro" id="IPR015424">
    <property type="entry name" value="PyrdxlP-dep_Trfase"/>
</dbReference>
<keyword evidence="2" id="KW-0210">Decarboxylase</keyword>
<dbReference type="PANTHER" id="PTHR11999:SF70">
    <property type="entry name" value="MIP05841P"/>
    <property type="match status" value="1"/>
</dbReference>
<evidence type="ECO:0000256" key="5">
    <source>
        <dbReference type="PIRSR" id="PIRSR602129-50"/>
    </source>
</evidence>
<comment type="cofactor">
    <cofactor evidence="1 5 6">
        <name>pyridoxal 5'-phosphate</name>
        <dbReference type="ChEBI" id="CHEBI:597326"/>
    </cofactor>
</comment>
<protein>
    <submittedName>
        <fullName evidence="7">Aminotransferase class V-fold PLP-dependent enzyme</fullName>
    </submittedName>
</protein>
<keyword evidence="7" id="KW-0808">Transferase</keyword>
<evidence type="ECO:0000256" key="2">
    <source>
        <dbReference type="ARBA" id="ARBA00022793"/>
    </source>
</evidence>
<keyword evidence="8" id="KW-1185">Reference proteome</keyword>
<comment type="similarity">
    <text evidence="6">Belongs to the group II decarboxylase family.</text>
</comment>
<evidence type="ECO:0000313" key="7">
    <source>
        <dbReference type="EMBL" id="TQV75179.1"/>
    </source>
</evidence>
<dbReference type="SUPFAM" id="SSF53383">
    <property type="entry name" value="PLP-dependent transferases"/>
    <property type="match status" value="1"/>
</dbReference>
<keyword evidence="4 6" id="KW-0456">Lyase</keyword>
<proteinExistence type="inferred from homology"/>
<dbReference type="EMBL" id="VIKR01000002">
    <property type="protein sequence ID" value="TQV75179.1"/>
    <property type="molecule type" value="Genomic_DNA"/>
</dbReference>
<sequence length="485" mass="53338">MSKDHAETGNLQPHLNKLGAALDNYLKFEHPDAYFSINEWQTKLDEALPQTGVGIDEVLKILTDTIIPNGSPVPNPGFTSFITTGATTASTLASTASSIASPQRYLRTAFNYVEELSLHWLAEMCGVKHLQGIYSSGGSVANLVALGGARQWAFEKQGHDPALHGIDRATRIYASHECHHTIQRSGGVLGLGRRAIKAIPCDAGGRMQTEPLVEAIESDLREGILPVAIVANAGSTNTGAIDPLSDIGKIAQQYQIWFHVDGAFGLPGILDERLADHYQGIEMADSVIVDPHKWLGASVGVAATFVRDREILNRAFTQEPADYLEGSAVDISEEKTKIEHSLDDFGIPYFDYGVELSAPCRGIVVWAMIKEIGVAGMRDRIVRHNDMAYRLADIARDHPKLELLDTPTLSICCFRYRAPEIKDLDQFNQRLHRQLIRENTYMPSTTRINGQLALRPCFVGARAEMYQVDGLVEAVIRIGDNLINN</sequence>
<dbReference type="PANTHER" id="PTHR11999">
    <property type="entry name" value="GROUP II PYRIDOXAL-5-PHOSPHATE DECARBOXYLASE"/>
    <property type="match status" value="1"/>
</dbReference>
<dbReference type="RefSeq" id="WP_142941796.1">
    <property type="nucleotide sequence ID" value="NZ_VIKR01000002.1"/>
</dbReference>
<keyword evidence="7" id="KW-0032">Aminotransferase</keyword>
<dbReference type="GO" id="GO:0030170">
    <property type="term" value="F:pyridoxal phosphate binding"/>
    <property type="evidence" value="ECO:0007669"/>
    <property type="project" value="InterPro"/>
</dbReference>
<dbReference type="AlphaFoldDB" id="A0A545TD88"/>
<dbReference type="GO" id="GO:0019752">
    <property type="term" value="P:carboxylic acid metabolic process"/>
    <property type="evidence" value="ECO:0007669"/>
    <property type="project" value="InterPro"/>
</dbReference>
<evidence type="ECO:0000256" key="1">
    <source>
        <dbReference type="ARBA" id="ARBA00001933"/>
    </source>
</evidence>
<comment type="caution">
    <text evidence="7">The sequence shown here is derived from an EMBL/GenBank/DDBJ whole genome shotgun (WGS) entry which is preliminary data.</text>
</comment>
<dbReference type="InterPro" id="IPR015421">
    <property type="entry name" value="PyrdxlP-dep_Trfase_major"/>
</dbReference>
<dbReference type="InterPro" id="IPR010977">
    <property type="entry name" value="Aromatic_deC"/>
</dbReference>
<dbReference type="Proteomes" id="UP000317839">
    <property type="component" value="Unassembled WGS sequence"/>
</dbReference>
<organism evidence="7 8">
    <name type="scientific">Aliikangiella marina</name>
    <dbReference type="NCBI Taxonomy" id="1712262"/>
    <lineage>
        <taxon>Bacteria</taxon>
        <taxon>Pseudomonadati</taxon>
        <taxon>Pseudomonadota</taxon>
        <taxon>Gammaproteobacteria</taxon>
        <taxon>Oceanospirillales</taxon>
        <taxon>Pleioneaceae</taxon>
        <taxon>Aliikangiella</taxon>
    </lineage>
</organism>
<accession>A0A545TD88</accession>
<dbReference type="Gene3D" id="3.90.1150.170">
    <property type="match status" value="1"/>
</dbReference>
<evidence type="ECO:0000256" key="4">
    <source>
        <dbReference type="ARBA" id="ARBA00023239"/>
    </source>
</evidence>
<reference evidence="7 8" key="1">
    <citation type="submission" date="2019-06" db="EMBL/GenBank/DDBJ databases">
        <title>Draft genome of Aliikangiella marina GYP-15.</title>
        <authorList>
            <person name="Wang G."/>
        </authorList>
    </citation>
    <scope>NUCLEOTIDE SEQUENCE [LARGE SCALE GENOMIC DNA]</scope>
    <source>
        <strain evidence="7 8">GYP-15</strain>
    </source>
</reference>